<evidence type="ECO:0000313" key="2">
    <source>
        <dbReference type="EMBL" id="KFG26611.1"/>
    </source>
</evidence>
<accession>H8Z9R7</accession>
<dbReference type="Proteomes" id="UP000005622">
    <property type="component" value="Unassembled WGS sequence"/>
</dbReference>
<evidence type="ECO:0000313" key="3">
    <source>
        <dbReference type="Proteomes" id="UP000054524"/>
    </source>
</evidence>
<keyword evidence="3" id="KW-1185">Reference proteome</keyword>
<reference evidence="2 3" key="3">
    <citation type="journal article" date="2014" name="Genome Announc.">
        <title>Genome Sequence of the Microsporidian Species Nematocida sp1 Strain ERTm6 (ATCC PRA-372).</title>
        <authorList>
            <person name="Bakowski M.A."/>
            <person name="Priest M."/>
            <person name="Young S."/>
            <person name="Cuomo C.A."/>
            <person name="Troemel E.R."/>
        </authorList>
    </citation>
    <scope>NUCLEOTIDE SEQUENCE [LARGE SCALE GENOMIC DNA]</scope>
    <source>
        <strain evidence="2 3">ERTm6</strain>
    </source>
</reference>
<sequence length="96" mass="11341">MKVEKDTRKFNTSMYKLTGFDHIRIKHTLNAQTFKRIFQRYKIVEHSAFTELVLHGTAEELESERKKIEKVVVQMQRIMAAMGRVSLIWEEGESVI</sequence>
<dbReference type="EMBL" id="JH604633">
    <property type="protein sequence ID" value="EHY66698.1"/>
    <property type="molecule type" value="Genomic_DNA"/>
</dbReference>
<protein>
    <submittedName>
        <fullName evidence="1">Uncharacterized protein</fullName>
    </submittedName>
</protein>
<dbReference type="EMBL" id="AKIJ01000002">
    <property type="protein sequence ID" value="KFG26611.1"/>
    <property type="molecule type" value="Genomic_DNA"/>
</dbReference>
<organism evidence="1">
    <name type="scientific">Nematocida ausubeli (strain ATCC PRA-371 / ERTm2)</name>
    <name type="common">Nematode killer fungus</name>
    <dbReference type="NCBI Taxonomy" id="1913371"/>
    <lineage>
        <taxon>Eukaryota</taxon>
        <taxon>Fungi</taxon>
        <taxon>Fungi incertae sedis</taxon>
        <taxon>Microsporidia</taxon>
        <taxon>Nematocida</taxon>
    </lineage>
</organism>
<dbReference type="AlphaFoldDB" id="H8Z9R7"/>
<reference evidence="2" key="2">
    <citation type="submission" date="2012-10" db="EMBL/GenBank/DDBJ databases">
        <authorList>
            <consortium name="The Broad Institute Genome Sequencing Platform"/>
            <consortium name="The Broad Institute Genome Sequencing Center for Infectious Disease"/>
            <person name="Cuomo C."/>
            <person name="Troemel E."/>
            <person name="Walker B."/>
            <person name="Young S.K."/>
            <person name="Zeng Q."/>
            <person name="Gargeya S."/>
            <person name="Fitzgerald M."/>
            <person name="Haas B."/>
            <person name="Abouelleil A."/>
            <person name="Alvarado L."/>
            <person name="Arachchi H.M."/>
            <person name="Berlin A.M."/>
            <person name="Chapman S.B."/>
            <person name="Goldberg J."/>
            <person name="Griggs A."/>
            <person name="Gujja S."/>
            <person name="Hansen M."/>
            <person name="Howarth C."/>
            <person name="Imamovic A."/>
            <person name="Larimer J."/>
            <person name="McCowan C."/>
            <person name="Murphy C."/>
            <person name="Neiman D."/>
            <person name="Pearson M."/>
            <person name="Priest M."/>
            <person name="Roberts A."/>
            <person name="Saif S."/>
            <person name="Shea T."/>
            <person name="Sisk P."/>
            <person name="Sykes S."/>
            <person name="Wortman J."/>
            <person name="Nusbaum C."/>
            <person name="Birren B."/>
        </authorList>
    </citation>
    <scope>NUCLEOTIDE SEQUENCE</scope>
    <source>
        <strain evidence="2">ERTm6</strain>
    </source>
</reference>
<gene>
    <name evidence="1" type="ORF">NERG_00338</name>
    <name evidence="2" type="ORF">NESG_00762</name>
</gene>
<proteinExistence type="predicted"/>
<dbReference type="HOGENOM" id="CLU_2360220_0_0_1"/>
<name>H8Z9R7_NEMA1</name>
<dbReference type="Proteomes" id="UP000054524">
    <property type="component" value="Unassembled WGS sequence"/>
</dbReference>
<evidence type="ECO:0000313" key="1">
    <source>
        <dbReference type="EMBL" id="EHY66698.1"/>
    </source>
</evidence>
<accession>A0A086J393</accession>
<reference evidence="1" key="1">
    <citation type="submission" date="2011-03" db="EMBL/GenBank/DDBJ databases">
        <title>The Genome Sequence of Nematocida sp1 strain ERTm2.</title>
        <authorList>
            <consortium name="The Broad Institute Genome Sequencing Platform"/>
            <consortium name="The Broad Institute Genome Sequencing Center for Infectious Disease"/>
            <person name="Cuomo C."/>
            <person name="Troemel E."/>
            <person name="Young S.K."/>
            <person name="Zeng Q."/>
            <person name="Gargeya S."/>
            <person name="Fitzgerald M."/>
            <person name="Haas B."/>
            <person name="Abouelleil A."/>
            <person name="Alvarado L."/>
            <person name="Arachchi H.M."/>
            <person name="Berlin A."/>
            <person name="Brown A."/>
            <person name="Chapman S.B."/>
            <person name="Chen Z."/>
            <person name="Dunbar C."/>
            <person name="Freedman E."/>
            <person name="Gearin G."/>
            <person name="Gellesch M."/>
            <person name="Goldberg J."/>
            <person name="Griggs A."/>
            <person name="Gujja S."/>
            <person name="Heilman E.R."/>
            <person name="Heiman D."/>
            <person name="Howarth C."/>
            <person name="Larson L."/>
            <person name="Lui A."/>
            <person name="MacDonald P.J.P."/>
            <person name="Mehta T."/>
            <person name="Montmayeur A."/>
            <person name="Murphy C."/>
            <person name="Neiman D."/>
            <person name="Pearson M."/>
            <person name="Priest M."/>
            <person name="Roberts A."/>
            <person name="Saif S."/>
            <person name="Shea T."/>
            <person name="Shenoy N."/>
            <person name="Sisk P."/>
            <person name="Stolte C."/>
            <person name="Sykes S."/>
            <person name="White J."/>
            <person name="Yandava C."/>
            <person name="Wortman J."/>
            <person name="Nusbaum C."/>
            <person name="Birren B."/>
        </authorList>
    </citation>
    <scope>NUCLEOTIDE SEQUENCE</scope>
    <source>
        <strain evidence="1">ERTm2</strain>
    </source>
</reference>